<dbReference type="EMBL" id="JBHSPW010000002">
    <property type="protein sequence ID" value="MFC5892089.1"/>
    <property type="molecule type" value="Genomic_DNA"/>
</dbReference>
<comment type="caution">
    <text evidence="2">The sequence shown here is derived from an EMBL/GenBank/DDBJ whole genome shotgun (WGS) entry which is preliminary data.</text>
</comment>
<keyword evidence="1" id="KW-0732">Signal</keyword>
<name>A0ABW1FGQ5_9ACTN</name>
<organism evidence="2 3">
    <name type="scientific">Streptomyces ramulosus</name>
    <dbReference type="NCBI Taxonomy" id="47762"/>
    <lineage>
        <taxon>Bacteria</taxon>
        <taxon>Bacillati</taxon>
        <taxon>Actinomycetota</taxon>
        <taxon>Actinomycetes</taxon>
        <taxon>Kitasatosporales</taxon>
        <taxon>Streptomycetaceae</taxon>
        <taxon>Streptomyces</taxon>
    </lineage>
</organism>
<feature type="chain" id="PRO_5046478623" description="Secreted protein" evidence="1">
    <location>
        <begin position="32"/>
        <end position="167"/>
    </location>
</feature>
<evidence type="ECO:0000313" key="3">
    <source>
        <dbReference type="Proteomes" id="UP001596241"/>
    </source>
</evidence>
<dbReference type="RefSeq" id="WP_345087099.1">
    <property type="nucleotide sequence ID" value="NZ_BAAAWG010000013.1"/>
</dbReference>
<evidence type="ECO:0000256" key="1">
    <source>
        <dbReference type="SAM" id="SignalP"/>
    </source>
</evidence>
<evidence type="ECO:0008006" key="4">
    <source>
        <dbReference type="Google" id="ProtNLM"/>
    </source>
</evidence>
<proteinExistence type="predicted"/>
<keyword evidence="3" id="KW-1185">Reference proteome</keyword>
<sequence>MRIEASTAIRGVAATALALLTMASSTGAVQASPVPAAATALAANCPGDGKVGPGAACTTLSSGELFHYKFNNGPRFEVVSYYQKTSGNKIAGKLGYSYKNKTTWGSRFTQTSGTRKTSTWHPSAISQCSPTVGLLSVEGQKIFQTPWPTADTVNYPAPGQGSLPYQS</sequence>
<dbReference type="Proteomes" id="UP001596241">
    <property type="component" value="Unassembled WGS sequence"/>
</dbReference>
<accession>A0ABW1FGQ5</accession>
<reference evidence="3" key="1">
    <citation type="journal article" date="2019" name="Int. J. Syst. Evol. Microbiol.">
        <title>The Global Catalogue of Microorganisms (GCM) 10K type strain sequencing project: providing services to taxonomists for standard genome sequencing and annotation.</title>
        <authorList>
            <consortium name="The Broad Institute Genomics Platform"/>
            <consortium name="The Broad Institute Genome Sequencing Center for Infectious Disease"/>
            <person name="Wu L."/>
            <person name="Ma J."/>
        </authorList>
    </citation>
    <scope>NUCLEOTIDE SEQUENCE [LARGE SCALE GENOMIC DNA]</scope>
    <source>
        <strain evidence="3">CGMCC 1.15809</strain>
    </source>
</reference>
<protein>
    <recommendedName>
        <fullName evidence="4">Secreted protein</fullName>
    </recommendedName>
</protein>
<evidence type="ECO:0000313" key="2">
    <source>
        <dbReference type="EMBL" id="MFC5892089.1"/>
    </source>
</evidence>
<gene>
    <name evidence="2" type="ORF">ACFP3M_04560</name>
</gene>
<feature type="signal peptide" evidence="1">
    <location>
        <begin position="1"/>
        <end position="31"/>
    </location>
</feature>